<dbReference type="GO" id="GO:0016887">
    <property type="term" value="F:ATP hydrolysis activity"/>
    <property type="evidence" value="ECO:0007669"/>
    <property type="project" value="InterPro"/>
</dbReference>
<dbReference type="Pfam" id="PF00005">
    <property type="entry name" value="ABC_tran"/>
    <property type="match status" value="1"/>
</dbReference>
<organism evidence="5 6">
    <name type="scientific">Mycoplasmopsis pullorum</name>
    <dbReference type="NCBI Taxonomy" id="48003"/>
    <lineage>
        <taxon>Bacteria</taxon>
        <taxon>Bacillati</taxon>
        <taxon>Mycoplasmatota</taxon>
        <taxon>Mycoplasmoidales</taxon>
        <taxon>Metamycoplasmataceae</taxon>
        <taxon>Mycoplasmopsis</taxon>
    </lineage>
</organism>
<evidence type="ECO:0000256" key="2">
    <source>
        <dbReference type="ARBA" id="ARBA00022840"/>
    </source>
</evidence>
<feature type="domain" description="ABC transporter" evidence="4">
    <location>
        <begin position="258"/>
        <end position="599"/>
    </location>
</feature>
<dbReference type="Gene3D" id="3.40.50.300">
    <property type="entry name" value="P-loop containing nucleotide triphosphate hydrolases"/>
    <property type="match status" value="2"/>
</dbReference>
<dbReference type="RefSeq" id="WP_073372631.1">
    <property type="nucleotide sequence ID" value="NZ_CP017813.1"/>
</dbReference>
<dbReference type="KEGG" id="mpul:BLA55_03120"/>
<keyword evidence="6" id="KW-1185">Reference proteome</keyword>
<protein>
    <submittedName>
        <fullName evidence="5">Sugar ABC transporter ATP-binding protein</fullName>
    </submittedName>
</protein>
<dbReference type="EMBL" id="CP017813">
    <property type="protein sequence ID" value="APJ38627.1"/>
    <property type="molecule type" value="Genomic_DNA"/>
</dbReference>
<feature type="transmembrane region" description="Helical" evidence="3">
    <location>
        <begin position="379"/>
        <end position="402"/>
    </location>
</feature>
<keyword evidence="1" id="KW-0547">Nucleotide-binding</keyword>
<dbReference type="InterPro" id="IPR050107">
    <property type="entry name" value="ABC_carbohydrate_import_ATPase"/>
</dbReference>
<dbReference type="InterPro" id="IPR003593">
    <property type="entry name" value="AAA+_ATPase"/>
</dbReference>
<dbReference type="AlphaFoldDB" id="A0A1L4FSN7"/>
<keyword evidence="2 5" id="KW-0067">ATP-binding</keyword>
<dbReference type="GO" id="GO:0005524">
    <property type="term" value="F:ATP binding"/>
    <property type="evidence" value="ECO:0007669"/>
    <property type="project" value="UniProtKB-KW"/>
</dbReference>
<dbReference type="PROSITE" id="PS00211">
    <property type="entry name" value="ABC_TRANSPORTER_1"/>
    <property type="match status" value="1"/>
</dbReference>
<dbReference type="SUPFAM" id="SSF52540">
    <property type="entry name" value="P-loop containing nucleoside triphosphate hydrolases"/>
    <property type="match status" value="2"/>
</dbReference>
<dbReference type="InterPro" id="IPR027417">
    <property type="entry name" value="P-loop_NTPase"/>
</dbReference>
<dbReference type="Proteomes" id="UP000184322">
    <property type="component" value="Chromosome"/>
</dbReference>
<dbReference type="CDD" id="cd03216">
    <property type="entry name" value="ABC_Carb_Monos_I"/>
    <property type="match status" value="1"/>
</dbReference>
<gene>
    <name evidence="5" type="ORF">BLA55_03120</name>
</gene>
<dbReference type="InterPro" id="IPR017871">
    <property type="entry name" value="ABC_transporter-like_CS"/>
</dbReference>
<proteinExistence type="predicted"/>
<keyword evidence="3" id="KW-0472">Membrane</keyword>
<feature type="domain" description="ABC transporter" evidence="4">
    <location>
        <begin position="7"/>
        <end position="245"/>
    </location>
</feature>
<dbReference type="PANTHER" id="PTHR43790:SF4">
    <property type="entry name" value="GUANOSINE IMPORT ATP-BINDING PROTEIN NUPO"/>
    <property type="match status" value="1"/>
</dbReference>
<dbReference type="OrthoDB" id="9771863at2"/>
<dbReference type="STRING" id="48003.BLA55_03120"/>
<evidence type="ECO:0000313" key="5">
    <source>
        <dbReference type="EMBL" id="APJ38627.1"/>
    </source>
</evidence>
<evidence type="ECO:0000256" key="1">
    <source>
        <dbReference type="ARBA" id="ARBA00022741"/>
    </source>
</evidence>
<dbReference type="SMART" id="SM00382">
    <property type="entry name" value="AAA"/>
    <property type="match status" value="1"/>
</dbReference>
<evidence type="ECO:0000256" key="3">
    <source>
        <dbReference type="SAM" id="Phobius"/>
    </source>
</evidence>
<dbReference type="CDD" id="cd03215">
    <property type="entry name" value="ABC_Carb_Monos_II"/>
    <property type="match status" value="1"/>
</dbReference>
<dbReference type="InterPro" id="IPR003439">
    <property type="entry name" value="ABC_transporter-like_ATP-bd"/>
</dbReference>
<evidence type="ECO:0000259" key="4">
    <source>
        <dbReference type="PROSITE" id="PS50893"/>
    </source>
</evidence>
<accession>A0A1L4FSN7</accession>
<evidence type="ECO:0000313" key="6">
    <source>
        <dbReference type="Proteomes" id="UP000184322"/>
    </source>
</evidence>
<reference evidence="6" key="1">
    <citation type="submission" date="2016-10" db="EMBL/GenBank/DDBJ databases">
        <authorList>
            <person name="Beylefeld A."/>
            <person name="Abolnik C."/>
        </authorList>
    </citation>
    <scope>NUCLEOTIDE SEQUENCE [LARGE SCALE GENOMIC DNA]</scope>
    <source>
        <strain evidence="6">B359_6</strain>
    </source>
</reference>
<name>A0A1L4FSN7_9BACT</name>
<dbReference type="PROSITE" id="PS50893">
    <property type="entry name" value="ABC_TRANSPORTER_2"/>
    <property type="match status" value="2"/>
</dbReference>
<keyword evidence="3" id="KW-0812">Transmembrane</keyword>
<dbReference type="PANTHER" id="PTHR43790">
    <property type="entry name" value="CARBOHYDRATE TRANSPORT ATP-BINDING PROTEIN MG119-RELATED"/>
    <property type="match status" value="1"/>
</dbReference>
<sequence>MKEINAIEFVDLSKSFGSIKANQNISFAVKKGTIHALIGENGAGKSTLMSILFGLYEPDSGYIKVNGQQVSITGPNDAKKLNIGMVHQHFKLVNVYTNLENVILGVEPKRKNSPGVIDYAPAIEKIKTIQNVFKLDFDLNNKSSNEAVSTRQKVEIMKMLYQDSEILIFDEPTAVLTDQEIQGLLETFRLFKKQGKTIIFISHKLNEIKEVADYATVLRHGKVTGNFKVSDVSIEQMAQMMVGSNITHAANTDRGQNISDEVLFEMKNVSTKSAKPLRDFSLKVHAGEIVAIAGVEGNGQQDLEYVVSGLMNPLKQEGVDSQINLKKTELIKRKFDLFFSNKVKKLYFKTLVLFFLICLLVASIIVVAITKNQLFKMMFITYIVVFALIIIGFGLVLTLEFIKMSKLKKLKDNEYIDLKDYSTFERSQMGLSYIPSDRHKHGLVLDFKISENTQLRRLWDKTLQFFGIFKIKNIKNEFNSIKDKYDVRGTKNGISQARSLSGGNQQKFIVGREMNSEHDFILILQPTRGLDVGAIQNIHQNILEERAKGKGILLISYELDEVLSLADRIVIINNGRNVLNKKAYEVDRTEIGVYMSKHNNEQGGQ</sequence>
<keyword evidence="3" id="KW-1133">Transmembrane helix</keyword>
<feature type="transmembrane region" description="Helical" evidence="3">
    <location>
        <begin position="346"/>
        <end position="367"/>
    </location>
</feature>